<sequence length="410" mass="46731">MLSIEVKYKMEQKTKIKGDIHYVGVNDRESHLFEGLWPLPYGVSYNSYLIVDEMVALVDTVEICYCEEYLHKIKQILGNRPIDYLVINHMEPDHSGSIKMIKEHYPNIIIVGNKQTFGMVEGFYGITGEQYLVGDGDFLKLGKHQLRFYMTPMVHWPETMMTFEEKTGTLFSGDAFGTFGALNGGFIDKRINVSIYWDEMIRYYSNIVGKYGSPVQRALKKLGDLPIHVICSTHGPVWTEEDKIKKVIDIYNDLSLYNAKEGVVIIYGTMYGNTEAMAEEIASDLSAMGIKDIVLHNSNKSDPSYIIADVFRYKGLIIGSPTYNGQIYPRIEGIISDILLRDIKNRYLGYFGSCSWAGAAVKRMADFVTKSKFELVADPIEMKHAMKEINYEQCAHLAKSMADRLKKDRK</sequence>
<dbReference type="STRING" id="679937.Bcop_0744"/>
<evidence type="ECO:0000256" key="5">
    <source>
        <dbReference type="ARBA" id="ARBA00022982"/>
    </source>
</evidence>
<dbReference type="SUPFAM" id="SSF52218">
    <property type="entry name" value="Flavoproteins"/>
    <property type="match status" value="1"/>
</dbReference>
<dbReference type="GO" id="GO:0009055">
    <property type="term" value="F:electron transfer activity"/>
    <property type="evidence" value="ECO:0007669"/>
    <property type="project" value="InterPro"/>
</dbReference>
<dbReference type="PROSITE" id="PS00201">
    <property type="entry name" value="FLAVODOXIN"/>
    <property type="match status" value="1"/>
</dbReference>
<reference evidence="8 9" key="1">
    <citation type="journal article" date="2011" name="Stand. Genomic Sci.">
        <title>Non-contiguous finished genome sequence of Bacteroides coprosuis type strain (PC139).</title>
        <authorList>
            <person name="Land M."/>
            <person name="Held B."/>
            <person name="Gronow S."/>
            <person name="Abt B."/>
            <person name="Lucas S."/>
            <person name="Del Rio T.G."/>
            <person name="Nolan M."/>
            <person name="Tice H."/>
            <person name="Cheng J.F."/>
            <person name="Pitluck S."/>
            <person name="Liolios K."/>
            <person name="Pagani I."/>
            <person name="Ivanova N."/>
            <person name="Mavromatis K."/>
            <person name="Mikhailova N."/>
            <person name="Pati A."/>
            <person name="Tapia R."/>
            <person name="Han C."/>
            <person name="Goodwin L."/>
            <person name="Chen A."/>
            <person name="Palaniappan K."/>
            <person name="Hauser L."/>
            <person name="Brambilla E.M."/>
            <person name="Rohde M."/>
            <person name="Goker M."/>
            <person name="Detter J.C."/>
            <person name="Woyke T."/>
            <person name="Bristow J."/>
            <person name="Eisen J.A."/>
            <person name="Markowitz V."/>
            <person name="Hugenholtz P."/>
            <person name="Kyrpides N.C."/>
            <person name="Klenk H.P."/>
            <person name="Lapidus A."/>
        </authorList>
    </citation>
    <scope>NUCLEOTIDE SEQUENCE</scope>
    <source>
        <strain evidence="8 9">DSM 18011</strain>
    </source>
</reference>
<feature type="domain" description="Flavodoxin-like" evidence="7">
    <location>
        <begin position="263"/>
        <end position="402"/>
    </location>
</feature>
<proteinExistence type="inferred from homology"/>
<evidence type="ECO:0000256" key="3">
    <source>
        <dbReference type="ARBA" id="ARBA00007121"/>
    </source>
</evidence>
<dbReference type="GO" id="GO:0046872">
    <property type="term" value="F:metal ion binding"/>
    <property type="evidence" value="ECO:0007669"/>
    <property type="project" value="InterPro"/>
</dbReference>
<evidence type="ECO:0000313" key="9">
    <source>
        <dbReference type="Proteomes" id="UP000018439"/>
    </source>
</evidence>
<name>F3ZSZ8_9BACE</name>
<comment type="similarity">
    <text evidence="3">In the N-terminal section; belongs to the zinc metallo-hydrolase group 3 family.</text>
</comment>
<keyword evidence="9" id="KW-1185">Reference proteome</keyword>
<dbReference type="eggNOG" id="COG0426">
    <property type="taxonomic scope" value="Bacteria"/>
</dbReference>
<dbReference type="Pfam" id="PF19583">
    <property type="entry name" value="ODP"/>
    <property type="match status" value="1"/>
</dbReference>
<dbReference type="InterPro" id="IPR036866">
    <property type="entry name" value="RibonucZ/Hydroxyglut_hydro"/>
</dbReference>
<dbReference type="InterPro" id="IPR029039">
    <property type="entry name" value="Flavoprotein-like_sf"/>
</dbReference>
<dbReference type="SUPFAM" id="SSF56281">
    <property type="entry name" value="Metallo-hydrolase/oxidoreductase"/>
    <property type="match status" value="1"/>
</dbReference>
<evidence type="ECO:0000256" key="1">
    <source>
        <dbReference type="ARBA" id="ARBA00001917"/>
    </source>
</evidence>
<dbReference type="CDD" id="cd07709">
    <property type="entry name" value="flavodiiron_proteins_MBL-fold"/>
    <property type="match status" value="1"/>
</dbReference>
<dbReference type="Gene3D" id="3.60.15.10">
    <property type="entry name" value="Ribonuclease Z/Hydroxyacylglutathione hydrolase-like"/>
    <property type="match status" value="1"/>
</dbReference>
<evidence type="ECO:0000256" key="6">
    <source>
        <dbReference type="ARBA" id="ARBA00023004"/>
    </source>
</evidence>
<dbReference type="SMART" id="SM00849">
    <property type="entry name" value="Lactamase_B"/>
    <property type="match status" value="1"/>
</dbReference>
<organism evidence="8 9">
    <name type="scientific">Bacteroides coprosuis DSM 18011</name>
    <dbReference type="NCBI Taxonomy" id="679937"/>
    <lineage>
        <taxon>Bacteria</taxon>
        <taxon>Pseudomonadati</taxon>
        <taxon>Bacteroidota</taxon>
        <taxon>Bacteroidia</taxon>
        <taxon>Bacteroidales</taxon>
        <taxon>Bacteroidaceae</taxon>
        <taxon>Bacteroides</taxon>
    </lineage>
</organism>
<comment type="cofactor">
    <cofactor evidence="2">
        <name>Fe cation</name>
        <dbReference type="ChEBI" id="CHEBI:24875"/>
    </cofactor>
</comment>
<dbReference type="GO" id="GO:0010181">
    <property type="term" value="F:FMN binding"/>
    <property type="evidence" value="ECO:0007669"/>
    <property type="project" value="InterPro"/>
</dbReference>
<evidence type="ECO:0000256" key="2">
    <source>
        <dbReference type="ARBA" id="ARBA00001962"/>
    </source>
</evidence>
<dbReference type="InterPro" id="IPR001279">
    <property type="entry name" value="Metallo-B-lactamas"/>
</dbReference>
<evidence type="ECO:0000313" key="8">
    <source>
        <dbReference type="EMBL" id="EGJ70960.1"/>
    </source>
</evidence>
<dbReference type="Gene3D" id="3.40.50.360">
    <property type="match status" value="1"/>
</dbReference>
<evidence type="ECO:0000256" key="4">
    <source>
        <dbReference type="ARBA" id="ARBA00022448"/>
    </source>
</evidence>
<dbReference type="AlphaFoldDB" id="F3ZSZ8"/>
<dbReference type="GO" id="GO:0016491">
    <property type="term" value="F:oxidoreductase activity"/>
    <property type="evidence" value="ECO:0007669"/>
    <property type="project" value="InterPro"/>
</dbReference>
<dbReference type="Proteomes" id="UP000018439">
    <property type="component" value="Chromosome"/>
</dbReference>
<dbReference type="PANTHER" id="PTHR32145:SF11">
    <property type="entry name" value="DIFLAVIN FLAVOPROTEIN A 2-RELATED"/>
    <property type="match status" value="1"/>
</dbReference>
<keyword evidence="6" id="KW-0408">Iron</keyword>
<dbReference type="PROSITE" id="PS50902">
    <property type="entry name" value="FLAVODOXIN_LIKE"/>
    <property type="match status" value="1"/>
</dbReference>
<dbReference type="InterPro" id="IPR008254">
    <property type="entry name" value="Flavodoxin/NO_synth"/>
</dbReference>
<dbReference type="EMBL" id="CM001167">
    <property type="protein sequence ID" value="EGJ70960.1"/>
    <property type="molecule type" value="Genomic_DNA"/>
</dbReference>
<dbReference type="InterPro" id="IPR051285">
    <property type="entry name" value="NADH_oxidoreductase_modular"/>
</dbReference>
<dbReference type="PIRSF" id="PIRSF005243">
    <property type="entry name" value="ROO"/>
    <property type="match status" value="1"/>
</dbReference>
<protein>
    <submittedName>
        <fullName evidence="8">Beta-lactamase domain protein</fullName>
    </submittedName>
</protein>
<comment type="cofactor">
    <cofactor evidence="1">
        <name>FMN</name>
        <dbReference type="ChEBI" id="CHEBI:58210"/>
    </cofactor>
</comment>
<keyword evidence="5" id="KW-0249">Electron transport</keyword>
<dbReference type="InterPro" id="IPR016440">
    <property type="entry name" value="Rubredoxin-O_OxRdtase"/>
</dbReference>
<accession>F3ZSZ8</accession>
<dbReference type="InterPro" id="IPR045761">
    <property type="entry name" value="ODP_dom"/>
</dbReference>
<dbReference type="HOGENOM" id="CLU_017490_1_0_10"/>
<gene>
    <name evidence="8" type="ORF">Bcop_0744</name>
</gene>
<keyword evidence="4" id="KW-0813">Transport</keyword>
<dbReference type="Pfam" id="PF00258">
    <property type="entry name" value="Flavodoxin_1"/>
    <property type="match status" value="1"/>
</dbReference>
<dbReference type="PANTHER" id="PTHR32145">
    <property type="entry name" value="DIFLAVIN FLAVOPROTEIN A 2-RELATED"/>
    <property type="match status" value="1"/>
</dbReference>
<dbReference type="InterPro" id="IPR001226">
    <property type="entry name" value="Flavodoxin_CS"/>
</dbReference>
<evidence type="ECO:0000259" key="7">
    <source>
        <dbReference type="PROSITE" id="PS50902"/>
    </source>
</evidence>